<dbReference type="PANTHER" id="PTHR34935">
    <property type="entry name" value="PROTEIN TIC110, CHLOROPLASTIC"/>
    <property type="match status" value="1"/>
</dbReference>
<proteinExistence type="predicted"/>
<organism evidence="2 3">
    <name type="scientific">Momordica charantia</name>
    <name type="common">Bitter gourd</name>
    <name type="synonym">Balsam pear</name>
    <dbReference type="NCBI Taxonomy" id="3673"/>
    <lineage>
        <taxon>Eukaryota</taxon>
        <taxon>Viridiplantae</taxon>
        <taxon>Streptophyta</taxon>
        <taxon>Embryophyta</taxon>
        <taxon>Tracheophyta</taxon>
        <taxon>Spermatophyta</taxon>
        <taxon>Magnoliopsida</taxon>
        <taxon>eudicotyledons</taxon>
        <taxon>Gunneridae</taxon>
        <taxon>Pentapetalae</taxon>
        <taxon>rosids</taxon>
        <taxon>fabids</taxon>
        <taxon>Cucurbitales</taxon>
        <taxon>Cucurbitaceae</taxon>
        <taxon>Momordiceae</taxon>
        <taxon>Momordica</taxon>
    </lineage>
</organism>
<sequence>MNPSTLLASHFSSNRCPTSSSLINPLPLPLRAPANFNLSGRRQFRVSIPRNSSEVAEESVSSSSSSSSSSAVDIFGGNKELTGIQPVVRLLPPPLRLATSAIVVAGAVAAGYGLGLRFGKTRNAALGGAAALAAASGAAVYSLNSSVPEVAAVDLHNYVAGIDDPKNVKKEEIESIATKYGVSKQDEAFSAELCDLYCRFVSSVLPPGSEDLKGDEVDMIIKFKSALGIDDPDAAGMHMELGRRIFRQRLETGDRDGDLEQRRAFQKLVYVSTLVFGEASSFLLPWKRVFKVTDSQVEIATRDNAQRLYLSKLKLVGRDINAEQLISLKDAQSLYKLSDELADDLFKEHTRKLVEENISAALSILKSRTRATRGVTEVVEELDKILAFNSLLISLKNHPDANRFAPGVGPVSLLGGEYDGDRKIDDLKLLYRAYVTDALSNGRMEEDKLASLNQLRNIFGLGKREAETITLDVTSKVYRKRLAQSVSGGDLEIADSKAAFLQKLCDELHFDPLKASDIHEEIYRQKLQQCVADGELSDKDVSALLKLRVMLCIPQQTVETAHTDICGSLFEKVVKEAIAAGVDGYDAEIKKSVRKAAHGLRLTREAAMSIASKAVRKIFINYIKRARGAGNRTEAAKELKKMIAFNTLVVTELVADIKGESADPTSEEPIKEEEEQLEEDEEWESLQTLKKIRPNKELSVKLVKPGQTEITLKDDLPDRERTDLYKTYLLFCLTGEVTRIPFGAQITTKKDDSEYVLLNQLGNILGFTTKETVEVHRSLAEQAFQQQAEVILADGQLTKARVDQLNELQKQVGLPSEYANKIIKSITTTKMAAAIETAVSQGRLNIKQIRELKEANVDLDSMISERLRENLFKKTVDDIFSSGTGEFDEEEVYEKIPLDLNINAEKAKGVVQELAQSRLSNSLIQAVSLLRQRNREGVVSSLNDLLACDKAVPSKPLLWDVSEELADLYSVYLKSGPAPENLSRLQYLLGIDDSAAAAIREMGDRLHPIGAEEEKFVF</sequence>
<protein>
    <submittedName>
        <fullName evidence="3">Protein TIC110, chloroplastic</fullName>
    </submittedName>
</protein>
<gene>
    <name evidence="3" type="primary">LOC111022019</name>
</gene>
<dbReference type="PANTHER" id="PTHR34935:SF3">
    <property type="entry name" value="PROTEIN TIC110, CHLOROPLASTIC"/>
    <property type="match status" value="1"/>
</dbReference>
<reference evidence="3" key="1">
    <citation type="submission" date="2025-08" db="UniProtKB">
        <authorList>
            <consortium name="RefSeq"/>
        </authorList>
    </citation>
    <scope>IDENTIFICATION</scope>
    <source>
        <strain evidence="3">OHB3-1</strain>
    </source>
</reference>
<dbReference type="GeneID" id="111022019"/>
<dbReference type="Pfam" id="PF16940">
    <property type="entry name" value="Tic110"/>
    <property type="match status" value="1"/>
</dbReference>
<keyword evidence="2" id="KW-1185">Reference proteome</keyword>
<evidence type="ECO:0000313" key="3">
    <source>
        <dbReference type="RefSeq" id="XP_022154865.1"/>
    </source>
</evidence>
<evidence type="ECO:0000256" key="1">
    <source>
        <dbReference type="SAM" id="MobiDB-lite"/>
    </source>
</evidence>
<dbReference type="Proteomes" id="UP000504603">
    <property type="component" value="Unplaced"/>
</dbReference>
<dbReference type="RefSeq" id="XP_022154865.1">
    <property type="nucleotide sequence ID" value="XM_022299173.1"/>
</dbReference>
<dbReference type="AlphaFoldDB" id="A0A6J1DKV2"/>
<accession>A0A6J1DKV2</accession>
<dbReference type="GO" id="GO:0045037">
    <property type="term" value="P:protein import into chloroplast stroma"/>
    <property type="evidence" value="ECO:0007669"/>
    <property type="project" value="TreeGrafter"/>
</dbReference>
<evidence type="ECO:0000313" key="2">
    <source>
        <dbReference type="Proteomes" id="UP000504603"/>
    </source>
</evidence>
<dbReference type="OrthoDB" id="191196at2759"/>
<dbReference type="KEGG" id="mcha:111022019"/>
<dbReference type="InterPro" id="IPR031610">
    <property type="entry name" value="TIC110"/>
</dbReference>
<name>A0A6J1DKV2_MOMCH</name>
<feature type="region of interest" description="Disordered" evidence="1">
    <location>
        <begin position="659"/>
        <end position="678"/>
    </location>
</feature>
<dbReference type="GO" id="GO:0061927">
    <property type="term" value="C:TOC-TIC supercomplex I"/>
    <property type="evidence" value="ECO:0007669"/>
    <property type="project" value="TreeGrafter"/>
</dbReference>